<feature type="transmembrane region" description="Helical" evidence="1">
    <location>
        <begin position="109"/>
        <end position="131"/>
    </location>
</feature>
<dbReference type="EMBL" id="VRLW01000001">
    <property type="protein sequence ID" value="KAA1262018.1"/>
    <property type="molecule type" value="Genomic_DNA"/>
</dbReference>
<proteinExistence type="predicted"/>
<dbReference type="AlphaFoldDB" id="A0A5B1CLQ6"/>
<dbReference type="CDD" id="cd07341">
    <property type="entry name" value="M56_BlaR1_MecR1_like"/>
    <property type="match status" value="1"/>
</dbReference>
<dbReference type="PANTHER" id="PTHR34978:SF3">
    <property type="entry name" value="SLR0241 PROTEIN"/>
    <property type="match status" value="1"/>
</dbReference>
<keyword evidence="1" id="KW-0812">Transmembrane</keyword>
<organism evidence="3 4">
    <name type="scientific">Rubripirellula obstinata</name>
    <dbReference type="NCBI Taxonomy" id="406547"/>
    <lineage>
        <taxon>Bacteria</taxon>
        <taxon>Pseudomonadati</taxon>
        <taxon>Planctomycetota</taxon>
        <taxon>Planctomycetia</taxon>
        <taxon>Pirellulales</taxon>
        <taxon>Pirellulaceae</taxon>
        <taxon>Rubripirellula</taxon>
    </lineage>
</organism>
<keyword evidence="1" id="KW-1133">Transmembrane helix</keyword>
<evidence type="ECO:0000256" key="1">
    <source>
        <dbReference type="SAM" id="Phobius"/>
    </source>
</evidence>
<gene>
    <name evidence="3" type="ORF">LF1_45790</name>
</gene>
<sequence>MAISPIQKAGNNMMLPAMMQELSLGFDSVDLFNWLLGGTLGATLIAVIAIIVGRYCDRPAIAHRLWLLALIRIMLPPMFAFPLTVWAPSSLRSLPDAALSNSGLQNLNLDWGACLIAVWCLGSLMMLVWVCRSASRMRRLIEYRGRFDLSATKVLHQSVADPLETSLPKNFPEVWLVDAFVSPMLYCDTAFGFSRSCRLSDKPIIVFPRTLWNQMDRQSRVVLLKHELAHWSRRDQWVRWIEVIAMVFLWWHPLVWIARRQIESCEERCCDAAATTGQPEQRRVYAEAILQTLDFLCEPFEPNRSEVQARPLGSGLSSLPIVEHRLYKIMRPIGLAGQNVLKSAAIGTCCIAAMIVALTPVSPAISIQIAPAASAKVTADRPLGVKSNVEMEILRRKGDTAR</sequence>
<evidence type="ECO:0000313" key="4">
    <source>
        <dbReference type="Proteomes" id="UP000322699"/>
    </source>
</evidence>
<dbReference type="PANTHER" id="PTHR34978">
    <property type="entry name" value="POSSIBLE SENSOR-TRANSDUCER PROTEIN BLAR"/>
    <property type="match status" value="1"/>
</dbReference>
<feature type="transmembrane region" description="Helical" evidence="1">
    <location>
        <begin position="31"/>
        <end position="53"/>
    </location>
</feature>
<accession>A0A5B1CLQ6</accession>
<dbReference type="Pfam" id="PF05569">
    <property type="entry name" value="Peptidase_M56"/>
    <property type="match status" value="1"/>
</dbReference>
<keyword evidence="1" id="KW-0472">Membrane</keyword>
<dbReference type="InterPro" id="IPR052173">
    <property type="entry name" value="Beta-lactam_resp_regulator"/>
</dbReference>
<evidence type="ECO:0000259" key="2">
    <source>
        <dbReference type="Pfam" id="PF05569"/>
    </source>
</evidence>
<protein>
    <submittedName>
        <fullName evidence="3">BlaR1 peptidase M56</fullName>
    </submittedName>
</protein>
<evidence type="ECO:0000313" key="3">
    <source>
        <dbReference type="EMBL" id="KAA1262018.1"/>
    </source>
</evidence>
<feature type="domain" description="Peptidase M56" evidence="2">
    <location>
        <begin position="38"/>
        <end position="293"/>
    </location>
</feature>
<dbReference type="Proteomes" id="UP000322699">
    <property type="component" value="Unassembled WGS sequence"/>
</dbReference>
<feature type="transmembrane region" description="Helical" evidence="1">
    <location>
        <begin position="65"/>
        <end position="89"/>
    </location>
</feature>
<comment type="caution">
    <text evidence="3">The sequence shown here is derived from an EMBL/GenBank/DDBJ whole genome shotgun (WGS) entry which is preliminary data.</text>
</comment>
<name>A0A5B1CLQ6_9BACT</name>
<keyword evidence="4" id="KW-1185">Reference proteome</keyword>
<reference evidence="3 4" key="1">
    <citation type="submission" date="2019-08" db="EMBL/GenBank/DDBJ databases">
        <title>Deep-cultivation of Planctomycetes and their phenomic and genomic characterization uncovers novel biology.</title>
        <authorList>
            <person name="Wiegand S."/>
            <person name="Jogler M."/>
            <person name="Boedeker C."/>
            <person name="Pinto D."/>
            <person name="Vollmers J."/>
            <person name="Rivas-Marin E."/>
            <person name="Kohn T."/>
            <person name="Peeters S.H."/>
            <person name="Heuer A."/>
            <person name="Rast P."/>
            <person name="Oberbeckmann S."/>
            <person name="Bunk B."/>
            <person name="Jeske O."/>
            <person name="Meyerdierks A."/>
            <person name="Storesund J.E."/>
            <person name="Kallscheuer N."/>
            <person name="Luecker S."/>
            <person name="Lage O.M."/>
            <person name="Pohl T."/>
            <person name="Merkel B.J."/>
            <person name="Hornburger P."/>
            <person name="Mueller R.-W."/>
            <person name="Bruemmer F."/>
            <person name="Labrenz M."/>
            <person name="Spormann A.M."/>
            <person name="Op Den Camp H."/>
            <person name="Overmann J."/>
            <person name="Amann R."/>
            <person name="Jetten M.S.M."/>
            <person name="Mascher T."/>
            <person name="Medema M.H."/>
            <person name="Devos D.P."/>
            <person name="Kaster A.-K."/>
            <person name="Ovreas L."/>
            <person name="Rohde M."/>
            <person name="Galperin M.Y."/>
            <person name="Jogler C."/>
        </authorList>
    </citation>
    <scope>NUCLEOTIDE SEQUENCE [LARGE SCALE GENOMIC DNA]</scope>
    <source>
        <strain evidence="3 4">LF1</strain>
    </source>
</reference>
<dbReference type="InterPro" id="IPR008756">
    <property type="entry name" value="Peptidase_M56"/>
</dbReference>